<proteinExistence type="predicted"/>
<dbReference type="Proteomes" id="UP000813463">
    <property type="component" value="Chromosome 4"/>
</dbReference>
<feature type="domain" description="Reverse transcriptase zinc-binding" evidence="1">
    <location>
        <begin position="145"/>
        <end position="227"/>
    </location>
</feature>
<sequence length="326" mass="37590">MKFGLISAAQCDVLVDKMVARIKVWSSRNLSYTTRMQLINSVLMSIHMYWAQVFILPKKVLQEVTKVCRAFLWSGQAYSQKNSNISWESSCCDKKQGGLGFRDDGDWWEYKPVASASWYWKKICAIKERLKLVYTQTELAAMPHYSVKTVYEKIIGPKPVIQWDNMVWNRLNIPKHRFICWLAVQDRLQTTAKLARFGVSNTASCLICGQADEDHKHLFFACPYSSRCISALKAWLGITYSTGNLKQLMRCIAHGRMSKFRRQVSFAMLAAAVYAVWSSRNGCFWNASFPTVQNMVARVKQNVRDRILVVLPKHVSRRDSLWFATL</sequence>
<protein>
    <recommendedName>
        <fullName evidence="1">Reverse transcriptase zinc-binding domain-containing protein</fullName>
    </recommendedName>
</protein>
<dbReference type="PANTHER" id="PTHR33116">
    <property type="entry name" value="REVERSE TRANSCRIPTASE ZINC-BINDING DOMAIN-CONTAINING PROTEIN-RELATED-RELATED"/>
    <property type="match status" value="1"/>
</dbReference>
<reference evidence="3" key="2">
    <citation type="submission" date="2025-08" db="UniProtKB">
        <authorList>
            <consortium name="RefSeq"/>
        </authorList>
    </citation>
    <scope>IDENTIFICATION</scope>
    <source>
        <tissue evidence="3">Leaf</tissue>
    </source>
</reference>
<dbReference type="Pfam" id="PF13966">
    <property type="entry name" value="zf-RVT"/>
    <property type="match status" value="1"/>
</dbReference>
<evidence type="ECO:0000259" key="1">
    <source>
        <dbReference type="Pfam" id="PF13966"/>
    </source>
</evidence>
<dbReference type="GeneID" id="130471983"/>
<dbReference type="RefSeq" id="XP_056698352.1">
    <property type="nucleotide sequence ID" value="XM_056842374.1"/>
</dbReference>
<accession>A0ABM3RRV4</accession>
<dbReference type="PANTHER" id="PTHR33116:SF84">
    <property type="entry name" value="RNA-DIRECTED DNA POLYMERASE"/>
    <property type="match status" value="1"/>
</dbReference>
<name>A0ABM3RRV4_SPIOL</name>
<reference evidence="2" key="1">
    <citation type="journal article" date="2021" name="Nat. Commun.">
        <title>Genomic analyses provide insights into spinach domestication and the genetic basis of agronomic traits.</title>
        <authorList>
            <person name="Cai X."/>
            <person name="Sun X."/>
            <person name="Xu C."/>
            <person name="Sun H."/>
            <person name="Wang X."/>
            <person name="Ge C."/>
            <person name="Zhang Z."/>
            <person name="Wang Q."/>
            <person name="Fei Z."/>
            <person name="Jiao C."/>
            <person name="Wang Q."/>
        </authorList>
    </citation>
    <scope>NUCLEOTIDE SEQUENCE [LARGE SCALE GENOMIC DNA]</scope>
    <source>
        <strain evidence="2">cv. Varoflay</strain>
    </source>
</reference>
<dbReference type="InterPro" id="IPR026960">
    <property type="entry name" value="RVT-Znf"/>
</dbReference>
<keyword evidence="2" id="KW-1185">Reference proteome</keyword>
<organism evidence="2 3">
    <name type="scientific">Spinacia oleracea</name>
    <name type="common">Spinach</name>
    <dbReference type="NCBI Taxonomy" id="3562"/>
    <lineage>
        <taxon>Eukaryota</taxon>
        <taxon>Viridiplantae</taxon>
        <taxon>Streptophyta</taxon>
        <taxon>Embryophyta</taxon>
        <taxon>Tracheophyta</taxon>
        <taxon>Spermatophyta</taxon>
        <taxon>Magnoliopsida</taxon>
        <taxon>eudicotyledons</taxon>
        <taxon>Gunneridae</taxon>
        <taxon>Pentapetalae</taxon>
        <taxon>Caryophyllales</taxon>
        <taxon>Chenopodiaceae</taxon>
        <taxon>Chenopodioideae</taxon>
        <taxon>Anserineae</taxon>
        <taxon>Spinacia</taxon>
    </lineage>
</organism>
<evidence type="ECO:0000313" key="2">
    <source>
        <dbReference type="Proteomes" id="UP000813463"/>
    </source>
</evidence>
<evidence type="ECO:0000313" key="3">
    <source>
        <dbReference type="RefSeq" id="XP_056698352.1"/>
    </source>
</evidence>
<gene>
    <name evidence="3" type="primary">LOC130471983</name>
</gene>